<feature type="compositionally biased region" description="Polar residues" evidence="1">
    <location>
        <begin position="57"/>
        <end position="68"/>
    </location>
</feature>
<evidence type="ECO:0000256" key="1">
    <source>
        <dbReference type="SAM" id="MobiDB-lite"/>
    </source>
</evidence>
<dbReference type="AlphaFoldDB" id="A0ABD2PX74"/>
<keyword evidence="3" id="KW-1185">Reference proteome</keyword>
<evidence type="ECO:0000313" key="2">
    <source>
        <dbReference type="EMBL" id="KAL3312032.1"/>
    </source>
</evidence>
<proteinExistence type="predicted"/>
<dbReference type="Proteomes" id="UP001626550">
    <property type="component" value="Unassembled WGS sequence"/>
</dbReference>
<sequence>NYASSSYKRVITDALQLEKSKDLDREELFINFGQVCLPPSHLLYTDAQTEHHPQGMGSDQRNNFLRDA</sequence>
<name>A0ABD2PX74_9PLAT</name>
<accession>A0ABD2PX74</accession>
<comment type="caution">
    <text evidence="2">The sequence shown here is derived from an EMBL/GenBank/DDBJ whole genome shotgun (WGS) entry which is preliminary data.</text>
</comment>
<feature type="region of interest" description="Disordered" evidence="1">
    <location>
        <begin position="49"/>
        <end position="68"/>
    </location>
</feature>
<reference evidence="2 3" key="1">
    <citation type="submission" date="2024-11" db="EMBL/GenBank/DDBJ databases">
        <title>Adaptive evolution of stress response genes in parasites aligns with host niche diversity.</title>
        <authorList>
            <person name="Hahn C."/>
            <person name="Resl P."/>
        </authorList>
    </citation>
    <scope>NUCLEOTIDE SEQUENCE [LARGE SCALE GENOMIC DNA]</scope>
    <source>
        <strain evidence="2">EGGRZ-B1_66</strain>
        <tissue evidence="2">Body</tissue>
    </source>
</reference>
<feature type="non-terminal residue" evidence="2">
    <location>
        <position position="1"/>
    </location>
</feature>
<gene>
    <name evidence="2" type="ORF">Ciccas_009382</name>
</gene>
<evidence type="ECO:0000313" key="3">
    <source>
        <dbReference type="Proteomes" id="UP001626550"/>
    </source>
</evidence>
<dbReference type="EMBL" id="JBJKFK010001903">
    <property type="protein sequence ID" value="KAL3312032.1"/>
    <property type="molecule type" value="Genomic_DNA"/>
</dbReference>
<protein>
    <submittedName>
        <fullName evidence="2">Uncharacterized protein</fullName>
    </submittedName>
</protein>
<organism evidence="2 3">
    <name type="scientific">Cichlidogyrus casuarinus</name>
    <dbReference type="NCBI Taxonomy" id="1844966"/>
    <lineage>
        <taxon>Eukaryota</taxon>
        <taxon>Metazoa</taxon>
        <taxon>Spiralia</taxon>
        <taxon>Lophotrochozoa</taxon>
        <taxon>Platyhelminthes</taxon>
        <taxon>Monogenea</taxon>
        <taxon>Monopisthocotylea</taxon>
        <taxon>Dactylogyridea</taxon>
        <taxon>Ancyrocephalidae</taxon>
        <taxon>Cichlidogyrus</taxon>
    </lineage>
</organism>